<comment type="caution">
    <text evidence="1">The sequence shown here is derived from an EMBL/GenBank/DDBJ whole genome shotgun (WGS) entry which is preliminary data.</text>
</comment>
<dbReference type="STRING" id="1237149.C900_02811"/>
<keyword evidence="2" id="KW-1185">Reference proteome</keyword>
<name>L8JT28_9BACT</name>
<dbReference type="EMBL" id="AMZN01000041">
    <property type="protein sequence ID" value="ELR71353.1"/>
    <property type="molecule type" value="Genomic_DNA"/>
</dbReference>
<evidence type="ECO:0000313" key="2">
    <source>
        <dbReference type="Proteomes" id="UP000011135"/>
    </source>
</evidence>
<accession>L8JT28</accession>
<organism evidence="1 2">
    <name type="scientific">Fulvivirga imtechensis AK7</name>
    <dbReference type="NCBI Taxonomy" id="1237149"/>
    <lineage>
        <taxon>Bacteria</taxon>
        <taxon>Pseudomonadati</taxon>
        <taxon>Bacteroidota</taxon>
        <taxon>Cytophagia</taxon>
        <taxon>Cytophagales</taxon>
        <taxon>Fulvivirgaceae</taxon>
        <taxon>Fulvivirga</taxon>
    </lineage>
</organism>
<protein>
    <submittedName>
        <fullName evidence="1">Uncharacterized protein</fullName>
    </submittedName>
</protein>
<dbReference type="AlphaFoldDB" id="L8JT28"/>
<evidence type="ECO:0000313" key="1">
    <source>
        <dbReference type="EMBL" id="ELR71353.1"/>
    </source>
</evidence>
<proteinExistence type="predicted"/>
<gene>
    <name evidence="1" type="ORF">C900_02811</name>
</gene>
<reference evidence="1 2" key="1">
    <citation type="submission" date="2012-12" db="EMBL/GenBank/DDBJ databases">
        <title>Genome assembly of Fulvivirga imtechensis AK7.</title>
        <authorList>
            <person name="Nupur N."/>
            <person name="Khatri I."/>
            <person name="Kumar R."/>
            <person name="Subramanian S."/>
            <person name="Pinnaka A."/>
        </authorList>
    </citation>
    <scope>NUCLEOTIDE SEQUENCE [LARGE SCALE GENOMIC DNA]</scope>
    <source>
        <strain evidence="1 2">AK7</strain>
    </source>
</reference>
<sequence>MKEREENFLKISFDIVDFCPKNYKEVWDRHFGRVAANRSYKYE</sequence>
<dbReference type="Proteomes" id="UP000011135">
    <property type="component" value="Unassembled WGS sequence"/>
</dbReference>